<protein>
    <submittedName>
        <fullName evidence="2">Coenzyme F420-dependent N5,N10-methylene tetrahydromethanopterin reductase and related flavin-dependent oxidoreductases</fullName>
    </submittedName>
</protein>
<dbReference type="InterPro" id="IPR036661">
    <property type="entry name" value="Luciferase-like_sf"/>
</dbReference>
<sequence length="335" mass="36065">MTPLRSSPFRLGFLTHFHGNLPVRELYPALIDLFVAAEELGFETGWVAQHHLQTLQGRLPSPLVFLAAVAARTTRIRLGTALTVLPLEDPLRLAEDAAVLEAISGGRLELGLGTGGPSVEQFPAFGVDPAQRFTRYDAHKQRFLSILRGEALPGDLRLEPAAPGLAATLWEAPSREDAVRQVAADGHGLLLGIGPARSVQLPLAKAYHAAFRGTTPRIAAVRGAFPGASREERASVLWHDVKRQLPAHREAGWVSAHAGPHELLAAMNVQYGTPEDLVGSLRADPVLPLSSDLILAVQSEQTTVKEAIRNAEIIARDVAPALGWAAPQREELVHV</sequence>
<evidence type="ECO:0000259" key="1">
    <source>
        <dbReference type="Pfam" id="PF00296"/>
    </source>
</evidence>
<evidence type="ECO:0000313" key="3">
    <source>
        <dbReference type="Proteomes" id="UP000192582"/>
    </source>
</evidence>
<dbReference type="RefSeq" id="WP_084047275.1">
    <property type="nucleotide sequence ID" value="NZ_FWWU01000008.1"/>
</dbReference>
<dbReference type="GO" id="GO:0005829">
    <property type="term" value="C:cytosol"/>
    <property type="evidence" value="ECO:0007669"/>
    <property type="project" value="TreeGrafter"/>
</dbReference>
<dbReference type="EMBL" id="FWWU01000008">
    <property type="protein sequence ID" value="SMB85252.1"/>
    <property type="molecule type" value="Genomic_DNA"/>
</dbReference>
<dbReference type="PANTHER" id="PTHR30137:SF15">
    <property type="entry name" value="BLL6902 PROTEIN"/>
    <property type="match status" value="1"/>
</dbReference>
<proteinExistence type="predicted"/>
<dbReference type="SUPFAM" id="SSF51679">
    <property type="entry name" value="Bacterial luciferase-like"/>
    <property type="match status" value="1"/>
</dbReference>
<accession>A0A1W1UVY4</accession>
<reference evidence="2 3" key="1">
    <citation type="submission" date="2017-04" db="EMBL/GenBank/DDBJ databases">
        <authorList>
            <person name="Afonso C.L."/>
            <person name="Miller P.J."/>
            <person name="Scott M.A."/>
            <person name="Spackman E."/>
            <person name="Goraichik I."/>
            <person name="Dimitrov K.M."/>
            <person name="Suarez D.L."/>
            <person name="Swayne D.E."/>
        </authorList>
    </citation>
    <scope>NUCLEOTIDE SEQUENCE [LARGE SCALE GENOMIC DNA]</scope>
    <source>
        <strain evidence="2 3">KR-140</strain>
    </source>
</reference>
<dbReference type="InterPro" id="IPR050766">
    <property type="entry name" value="Bact_Lucif_Oxidored"/>
</dbReference>
<dbReference type="Gene3D" id="3.20.20.30">
    <property type="entry name" value="Luciferase-like domain"/>
    <property type="match status" value="1"/>
</dbReference>
<gene>
    <name evidence="2" type="ORF">SAMN00790413_03329</name>
</gene>
<dbReference type="InterPro" id="IPR011251">
    <property type="entry name" value="Luciferase-like_dom"/>
</dbReference>
<dbReference type="PANTHER" id="PTHR30137">
    <property type="entry name" value="LUCIFERASE-LIKE MONOOXYGENASE"/>
    <property type="match status" value="1"/>
</dbReference>
<name>A0A1W1UVY4_9DEIO</name>
<keyword evidence="3" id="KW-1185">Reference proteome</keyword>
<dbReference type="AlphaFoldDB" id="A0A1W1UVY4"/>
<dbReference type="STRING" id="695939.SAMN00790413_03329"/>
<dbReference type="Proteomes" id="UP000192582">
    <property type="component" value="Unassembled WGS sequence"/>
</dbReference>
<dbReference type="GO" id="GO:0016705">
    <property type="term" value="F:oxidoreductase activity, acting on paired donors, with incorporation or reduction of molecular oxygen"/>
    <property type="evidence" value="ECO:0007669"/>
    <property type="project" value="InterPro"/>
</dbReference>
<dbReference type="Pfam" id="PF00296">
    <property type="entry name" value="Bac_luciferase"/>
    <property type="match status" value="1"/>
</dbReference>
<organism evidence="2 3">
    <name type="scientific">Deinococcus hopiensis KR-140</name>
    <dbReference type="NCBI Taxonomy" id="695939"/>
    <lineage>
        <taxon>Bacteria</taxon>
        <taxon>Thermotogati</taxon>
        <taxon>Deinococcota</taxon>
        <taxon>Deinococci</taxon>
        <taxon>Deinococcales</taxon>
        <taxon>Deinococcaceae</taxon>
        <taxon>Deinococcus</taxon>
    </lineage>
</organism>
<feature type="domain" description="Luciferase-like" evidence="1">
    <location>
        <begin position="25"/>
        <end position="258"/>
    </location>
</feature>
<dbReference type="OrthoDB" id="9780518at2"/>
<evidence type="ECO:0000313" key="2">
    <source>
        <dbReference type="EMBL" id="SMB85252.1"/>
    </source>
</evidence>